<dbReference type="Proteomes" id="UP001148614">
    <property type="component" value="Unassembled WGS sequence"/>
</dbReference>
<feature type="region of interest" description="Disordered" evidence="2">
    <location>
        <begin position="25"/>
        <end position="53"/>
    </location>
</feature>
<feature type="compositionally biased region" description="Basic and acidic residues" evidence="2">
    <location>
        <begin position="30"/>
        <end position="40"/>
    </location>
</feature>
<evidence type="ECO:0000313" key="4">
    <source>
        <dbReference type="Proteomes" id="UP001148614"/>
    </source>
</evidence>
<comment type="caution">
    <text evidence="3">The sequence shown here is derived from an EMBL/GenBank/DDBJ whole genome shotgun (WGS) entry which is preliminary data.</text>
</comment>
<dbReference type="InterPro" id="IPR038883">
    <property type="entry name" value="AN11006-like"/>
</dbReference>
<reference evidence="3" key="1">
    <citation type="submission" date="2022-07" db="EMBL/GenBank/DDBJ databases">
        <title>Genome Sequence of Xylaria arbuscula.</title>
        <authorList>
            <person name="Buettner E."/>
        </authorList>
    </citation>
    <scope>NUCLEOTIDE SEQUENCE</scope>
    <source>
        <strain evidence="3">VT107</strain>
    </source>
</reference>
<dbReference type="AlphaFoldDB" id="A0A9W8NPH4"/>
<dbReference type="InterPro" id="IPR001261">
    <property type="entry name" value="ArgE/DapE_CS"/>
</dbReference>
<keyword evidence="4" id="KW-1185">Reference proteome</keyword>
<name>A0A9W8NPH4_9PEZI</name>
<evidence type="ECO:0000313" key="3">
    <source>
        <dbReference type="EMBL" id="KAJ3580521.1"/>
    </source>
</evidence>
<proteinExistence type="predicted"/>
<gene>
    <name evidence="3" type="ORF">NPX13_g29</name>
</gene>
<accession>A0A9W8NPH4</accession>
<keyword evidence="1" id="KW-0378">Hydrolase</keyword>
<sequence>MLDIISVGMGIKTWAVTSKVLQRLNRGQSKARDTTNERSHGFTTSNGDISGRNRAAAAARRKVEKLPLAVQILDDPDSVNHQLDCPLFSKLPAELREIIWDYTLTGYEDLDALYPLDRPYARPGQAAPFRIDLALLFTCRAVYLETFLVPFQVNPLVMFDGHPDVVPPENPLQCTPSNLRLCRKLRPWQFANISSVDMSVQQFMLEGGAIERASRLLGNKGRHAGQESRGFTLAGYASFAPTNAMTAPATDAVLRPGAAETRATLIRSIFMGKKITHLTLRMSRTDWWAWTASPQDGEHNPHEALRLEPMINVTDRHETSSAMVQGYEARKEGREPEFDLDEFEKQGRWGTHFAEYWPDLQTLELSLETYAAKEKQLDDVIKCAKLWTLPLNDGKQLEWTGEEESSVRWCGAHQYGYDEELGMSWPIDPLSSNTSCPKDTSSIQWRPNTDDKNDAGPGQEFVIKSLTFTRRRSVDATASLDS</sequence>
<dbReference type="PROSITE" id="PS00758">
    <property type="entry name" value="ARGE_DAPE_CPG2_1"/>
    <property type="match status" value="1"/>
</dbReference>
<feature type="compositionally biased region" description="Polar residues" evidence="2">
    <location>
        <begin position="432"/>
        <end position="447"/>
    </location>
</feature>
<organism evidence="3 4">
    <name type="scientific">Xylaria arbuscula</name>
    <dbReference type="NCBI Taxonomy" id="114810"/>
    <lineage>
        <taxon>Eukaryota</taxon>
        <taxon>Fungi</taxon>
        <taxon>Dikarya</taxon>
        <taxon>Ascomycota</taxon>
        <taxon>Pezizomycotina</taxon>
        <taxon>Sordariomycetes</taxon>
        <taxon>Xylariomycetidae</taxon>
        <taxon>Xylariales</taxon>
        <taxon>Xylariaceae</taxon>
        <taxon>Xylaria</taxon>
    </lineage>
</organism>
<evidence type="ECO:0000256" key="1">
    <source>
        <dbReference type="ARBA" id="ARBA00022801"/>
    </source>
</evidence>
<dbReference type="EMBL" id="JANPWZ010000002">
    <property type="protein sequence ID" value="KAJ3580521.1"/>
    <property type="molecule type" value="Genomic_DNA"/>
</dbReference>
<dbReference type="VEuPathDB" id="FungiDB:F4678DRAFT_237508"/>
<protein>
    <submittedName>
        <fullName evidence="3">Uncharacterized protein</fullName>
    </submittedName>
</protein>
<feature type="region of interest" description="Disordered" evidence="2">
    <location>
        <begin position="432"/>
        <end position="458"/>
    </location>
</feature>
<evidence type="ECO:0000256" key="2">
    <source>
        <dbReference type="SAM" id="MobiDB-lite"/>
    </source>
</evidence>
<dbReference type="PANTHER" id="PTHR42085:SF1">
    <property type="entry name" value="F-BOX DOMAIN-CONTAINING PROTEIN"/>
    <property type="match status" value="1"/>
</dbReference>
<dbReference type="PANTHER" id="PTHR42085">
    <property type="entry name" value="F-BOX DOMAIN-CONTAINING PROTEIN"/>
    <property type="match status" value="1"/>
</dbReference>